<evidence type="ECO:0000256" key="1">
    <source>
        <dbReference type="ARBA" id="ARBA00022842"/>
    </source>
</evidence>
<gene>
    <name evidence="2" type="ORF">PQQ73_27825</name>
</gene>
<accession>A0ABW9EMB3</accession>
<comment type="caution">
    <text evidence="2">The sequence shown here is derived from an EMBL/GenBank/DDBJ whole genome shotgun (WGS) entry which is preliminary data.</text>
</comment>
<proteinExistence type="predicted"/>
<dbReference type="SUPFAM" id="SSF56784">
    <property type="entry name" value="HAD-like"/>
    <property type="match status" value="1"/>
</dbReference>
<dbReference type="SUPFAM" id="SSF81660">
    <property type="entry name" value="Metal cation-transporting ATPase, ATP-binding domain N"/>
    <property type="match status" value="1"/>
</dbReference>
<keyword evidence="2" id="KW-0378">Hydrolase</keyword>
<name>A0ABW9EMB3_9BURK</name>
<dbReference type="EMBL" id="JAQQCL010000026">
    <property type="protein sequence ID" value="MFM0720132.1"/>
    <property type="molecule type" value="Genomic_DNA"/>
</dbReference>
<keyword evidence="1" id="KW-0460">Magnesium</keyword>
<organism evidence="2 3">
    <name type="scientific">Paraburkholderia strydomiana</name>
    <dbReference type="NCBI Taxonomy" id="1245417"/>
    <lineage>
        <taxon>Bacteria</taxon>
        <taxon>Pseudomonadati</taxon>
        <taxon>Pseudomonadota</taxon>
        <taxon>Betaproteobacteria</taxon>
        <taxon>Burkholderiales</taxon>
        <taxon>Burkholderiaceae</taxon>
        <taxon>Paraburkholderia</taxon>
    </lineage>
</organism>
<evidence type="ECO:0000313" key="3">
    <source>
        <dbReference type="Proteomes" id="UP001629392"/>
    </source>
</evidence>
<protein>
    <submittedName>
        <fullName evidence="2">HAD family hydrolase</fullName>
    </submittedName>
</protein>
<dbReference type="PANTHER" id="PTHR24093">
    <property type="entry name" value="CATION TRANSPORTING ATPASE"/>
    <property type="match status" value="1"/>
</dbReference>
<sequence>MALCNNVSRAAGGEVAGDPTEVALWRAADDAGFDKSALEVTDPRSLEFPFDSDRKRMTTIHRNGTGFIAYTKGAPETVVERCSACLLDHGIVAVDHERVLAAAEAMAESGLRVLAVASRKWDSLPAGHNIEEVECGLTLLGLAGMRDPLRPDVRQAVKACKSAGITPVMVTGDHPVTACAIARELGILVPEDTVLTGRELSRLTHEALVAQVYPSAHPVLNARKPGAKG</sequence>
<dbReference type="GO" id="GO:0016787">
    <property type="term" value="F:hydrolase activity"/>
    <property type="evidence" value="ECO:0007669"/>
    <property type="project" value="UniProtKB-KW"/>
</dbReference>
<reference evidence="2 3" key="1">
    <citation type="journal article" date="2024" name="Chem. Sci.">
        <title>Discovery of megapolipeptins by genome mining of a Burkholderiales bacteria collection.</title>
        <authorList>
            <person name="Paulo B.S."/>
            <person name="Recchia M.J.J."/>
            <person name="Lee S."/>
            <person name="Fergusson C.H."/>
            <person name="Romanowski S.B."/>
            <person name="Hernandez A."/>
            <person name="Krull N."/>
            <person name="Liu D.Y."/>
            <person name="Cavanagh H."/>
            <person name="Bos A."/>
            <person name="Gray C.A."/>
            <person name="Murphy B.T."/>
            <person name="Linington R.G."/>
            <person name="Eustaquio A.S."/>
        </authorList>
    </citation>
    <scope>NUCLEOTIDE SEQUENCE [LARGE SCALE GENOMIC DNA]</scope>
    <source>
        <strain evidence="2 3">RL17-350-BIC-E</strain>
    </source>
</reference>
<dbReference type="Gene3D" id="3.40.50.1000">
    <property type="entry name" value="HAD superfamily/HAD-like"/>
    <property type="match status" value="1"/>
</dbReference>
<dbReference type="PANTHER" id="PTHR24093:SF506">
    <property type="entry name" value="CATION-TRANSPORTING ATPASE PMA1"/>
    <property type="match status" value="1"/>
</dbReference>
<evidence type="ECO:0000313" key="2">
    <source>
        <dbReference type="EMBL" id="MFM0720132.1"/>
    </source>
</evidence>
<dbReference type="Proteomes" id="UP001629392">
    <property type="component" value="Unassembled WGS sequence"/>
</dbReference>
<dbReference type="InterPro" id="IPR023299">
    <property type="entry name" value="ATPase_P-typ_cyto_dom_N"/>
</dbReference>
<keyword evidence="3" id="KW-1185">Reference proteome</keyword>
<dbReference type="Pfam" id="PF13246">
    <property type="entry name" value="Cation_ATPase"/>
    <property type="match status" value="1"/>
</dbReference>
<dbReference type="InterPro" id="IPR023214">
    <property type="entry name" value="HAD_sf"/>
</dbReference>
<dbReference type="InterPro" id="IPR036412">
    <property type="entry name" value="HAD-like_sf"/>
</dbReference>
<dbReference type="Gene3D" id="3.40.1110.10">
    <property type="entry name" value="Calcium-transporting ATPase, cytoplasmic domain N"/>
    <property type="match status" value="1"/>
</dbReference>